<evidence type="ECO:0000259" key="1">
    <source>
        <dbReference type="Pfam" id="PF00497"/>
    </source>
</evidence>
<comment type="caution">
    <text evidence="2">The sequence shown here is derived from an EMBL/GenBank/DDBJ whole genome shotgun (WGS) entry which is preliminary data.</text>
</comment>
<evidence type="ECO:0000313" key="3">
    <source>
        <dbReference type="Proteomes" id="UP000307362"/>
    </source>
</evidence>
<dbReference type="Gene3D" id="3.40.190.10">
    <property type="entry name" value="Periplasmic binding protein-like II"/>
    <property type="match status" value="1"/>
</dbReference>
<dbReference type="Pfam" id="PF00497">
    <property type="entry name" value="SBP_bac_3"/>
    <property type="match status" value="1"/>
</dbReference>
<dbReference type="InterPro" id="IPR001638">
    <property type="entry name" value="Solute-binding_3/MltF_N"/>
</dbReference>
<evidence type="ECO:0000313" key="2">
    <source>
        <dbReference type="EMBL" id="TMP80137.1"/>
    </source>
</evidence>
<reference evidence="3" key="2">
    <citation type="submission" date="2019-06" db="EMBL/GenBank/DDBJ databases">
        <title>Co-occurence of chitin degradation, pigmentation and bioactivity in marine Pseudoalteromonas.</title>
        <authorList>
            <person name="Sonnenschein E.C."/>
            <person name="Bech P.K."/>
        </authorList>
    </citation>
    <scope>NUCLEOTIDE SEQUENCE [LARGE SCALE GENOMIC DNA]</scope>
    <source>
        <strain evidence="3">S1189</strain>
    </source>
</reference>
<dbReference type="EMBL" id="PNCM01000022">
    <property type="protein sequence ID" value="TMP80137.1"/>
    <property type="molecule type" value="Genomic_DNA"/>
</dbReference>
<feature type="domain" description="Solute-binding protein family 3/N-terminal" evidence="1">
    <location>
        <begin position="42"/>
        <end position="102"/>
    </location>
</feature>
<organism evidence="2 3">
    <name type="scientific">Pseudoalteromonas phenolica</name>
    <dbReference type="NCBI Taxonomy" id="161398"/>
    <lineage>
        <taxon>Bacteria</taxon>
        <taxon>Pseudomonadati</taxon>
        <taxon>Pseudomonadota</taxon>
        <taxon>Gammaproteobacteria</taxon>
        <taxon>Alteromonadales</taxon>
        <taxon>Pseudoalteromonadaceae</taxon>
        <taxon>Pseudoalteromonas</taxon>
    </lineage>
</organism>
<dbReference type="OrthoDB" id="6118698at2"/>
<dbReference type="SUPFAM" id="SSF53850">
    <property type="entry name" value="Periplasmic binding protein-like II"/>
    <property type="match status" value="1"/>
</dbReference>
<name>A0A5S3YSZ5_9GAMM</name>
<dbReference type="RefSeq" id="WP_138567726.1">
    <property type="nucleotide sequence ID" value="NZ_PNCM01000022.1"/>
</dbReference>
<sequence length="104" mass="11771">MIATGFSRINLKHVLYLCAVVCLYFTSSYSYARTTLKICHEANNYPPYIYQQDNQAKGLLTDIIKTTAENAKVTVQFDAKSWNRCQKDVKAGNSHALFAMIKTP</sequence>
<accession>A0A5S3YSZ5</accession>
<dbReference type="AlphaFoldDB" id="A0A5S3YSZ5"/>
<dbReference type="Proteomes" id="UP000307362">
    <property type="component" value="Unassembled WGS sequence"/>
</dbReference>
<protein>
    <recommendedName>
        <fullName evidence="1">Solute-binding protein family 3/N-terminal domain-containing protein</fullName>
    </recommendedName>
</protein>
<reference evidence="2 3" key="1">
    <citation type="submission" date="2017-12" db="EMBL/GenBank/DDBJ databases">
        <authorList>
            <person name="Paulsen S."/>
            <person name="Gram L.K."/>
        </authorList>
    </citation>
    <scope>NUCLEOTIDE SEQUENCE [LARGE SCALE GENOMIC DNA]</scope>
    <source>
        <strain evidence="2 3">S1189</strain>
    </source>
</reference>
<gene>
    <name evidence="2" type="ORF">CWB73_11555</name>
</gene>
<proteinExistence type="predicted"/>